<dbReference type="GO" id="GO:0045892">
    <property type="term" value="P:negative regulation of DNA-templated transcription"/>
    <property type="evidence" value="ECO:0007669"/>
    <property type="project" value="UniProtKB-UniRule"/>
</dbReference>
<protein>
    <recommendedName>
        <fullName evidence="6">Transcription repressor</fullName>
    </recommendedName>
    <alternativeName>
        <fullName evidence="6">Ovate family protein</fullName>
    </alternativeName>
</protein>
<dbReference type="Pfam" id="PF04844">
    <property type="entry name" value="Ovate"/>
    <property type="match status" value="1"/>
</dbReference>
<evidence type="ECO:0000259" key="8">
    <source>
        <dbReference type="PROSITE" id="PS51754"/>
    </source>
</evidence>
<evidence type="ECO:0000313" key="10">
    <source>
        <dbReference type="Proteomes" id="UP000886520"/>
    </source>
</evidence>
<dbReference type="OrthoDB" id="1846969at2759"/>
<evidence type="ECO:0000313" key="9">
    <source>
        <dbReference type="EMBL" id="KAI5074871.1"/>
    </source>
</evidence>
<gene>
    <name evidence="9" type="ORF">GOP47_0010832</name>
</gene>
<feature type="domain" description="OVATE" evidence="8">
    <location>
        <begin position="183"/>
        <end position="244"/>
    </location>
</feature>
<keyword evidence="4 6" id="KW-0804">Transcription</keyword>
<reference evidence="9" key="1">
    <citation type="submission" date="2021-01" db="EMBL/GenBank/DDBJ databases">
        <title>Adiantum capillus-veneris genome.</title>
        <authorList>
            <person name="Fang Y."/>
            <person name="Liao Q."/>
        </authorList>
    </citation>
    <scope>NUCLEOTIDE SEQUENCE</scope>
    <source>
        <strain evidence="9">H3</strain>
        <tissue evidence="9">Leaf</tissue>
    </source>
</reference>
<dbReference type="GO" id="GO:0005634">
    <property type="term" value="C:nucleus"/>
    <property type="evidence" value="ECO:0007669"/>
    <property type="project" value="UniProtKB-SubCell"/>
</dbReference>
<evidence type="ECO:0000256" key="5">
    <source>
        <dbReference type="ARBA" id="ARBA00023242"/>
    </source>
</evidence>
<sequence>MEERSSSKPSKISSSKLFCQAHASIARSLSPFCARTVPLESTSSTVDAGSGWVALQRLIMAPGCMCSSTTSAVTEAQVPARGQRTDDVGCNNRHGAMRGDLKGKHSPSVSASKKQVMPKKGFTGHFNKGYARVSDVYLSTEGEAQMCHSLNTRVQGDKCHGKPDVHKAVDSPAAKFMGSYQPIVKYTCDPRKAFYESMMEMVLVGHRNGRDKLDLEDMFACFIVLNSSQHHLNIEEAFKLLLTELYSMPGFNSDLNLLLS</sequence>
<keyword evidence="2 6" id="KW-0678">Repressor</keyword>
<accession>A0A9D4UVS4</accession>
<keyword evidence="10" id="KW-1185">Reference proteome</keyword>
<comment type="subcellular location">
    <subcellularLocation>
        <location evidence="1 6">Nucleus</location>
    </subcellularLocation>
</comment>
<dbReference type="PROSITE" id="PS51754">
    <property type="entry name" value="OVATE"/>
    <property type="match status" value="1"/>
</dbReference>
<dbReference type="InterPro" id="IPR038933">
    <property type="entry name" value="Ovate"/>
</dbReference>
<evidence type="ECO:0000256" key="4">
    <source>
        <dbReference type="ARBA" id="ARBA00023163"/>
    </source>
</evidence>
<feature type="region of interest" description="Disordered" evidence="7">
    <location>
        <begin position="78"/>
        <end position="116"/>
    </location>
</feature>
<keyword evidence="3 6" id="KW-0805">Transcription regulation</keyword>
<evidence type="ECO:0000256" key="6">
    <source>
        <dbReference type="RuleBase" id="RU367028"/>
    </source>
</evidence>
<keyword evidence="5 6" id="KW-0539">Nucleus</keyword>
<dbReference type="PANTHER" id="PTHR33057:SF70">
    <property type="entry name" value="TRANSCRIPTION REPRESSOR-RELATED"/>
    <property type="match status" value="1"/>
</dbReference>
<dbReference type="Proteomes" id="UP000886520">
    <property type="component" value="Chromosome 10"/>
</dbReference>
<evidence type="ECO:0000256" key="2">
    <source>
        <dbReference type="ARBA" id="ARBA00022491"/>
    </source>
</evidence>
<evidence type="ECO:0000256" key="1">
    <source>
        <dbReference type="ARBA" id="ARBA00004123"/>
    </source>
</evidence>
<dbReference type="EMBL" id="JABFUD020000010">
    <property type="protein sequence ID" value="KAI5074871.1"/>
    <property type="molecule type" value="Genomic_DNA"/>
</dbReference>
<evidence type="ECO:0000256" key="3">
    <source>
        <dbReference type="ARBA" id="ARBA00023015"/>
    </source>
</evidence>
<comment type="caution">
    <text evidence="9">The sequence shown here is derived from an EMBL/GenBank/DDBJ whole genome shotgun (WGS) entry which is preliminary data.</text>
</comment>
<name>A0A9D4UVS4_ADICA</name>
<proteinExistence type="predicted"/>
<organism evidence="9 10">
    <name type="scientific">Adiantum capillus-veneris</name>
    <name type="common">Maidenhair fern</name>
    <dbReference type="NCBI Taxonomy" id="13818"/>
    <lineage>
        <taxon>Eukaryota</taxon>
        <taxon>Viridiplantae</taxon>
        <taxon>Streptophyta</taxon>
        <taxon>Embryophyta</taxon>
        <taxon>Tracheophyta</taxon>
        <taxon>Polypodiopsida</taxon>
        <taxon>Polypodiidae</taxon>
        <taxon>Polypodiales</taxon>
        <taxon>Pteridineae</taxon>
        <taxon>Pteridaceae</taxon>
        <taxon>Vittarioideae</taxon>
        <taxon>Adiantum</taxon>
    </lineage>
</organism>
<comment type="function">
    <text evidence="6">Transcriptional repressor that regulates multiple aspects of plant growth and development.</text>
</comment>
<dbReference type="InterPro" id="IPR006458">
    <property type="entry name" value="Ovate_C"/>
</dbReference>
<dbReference type="AlphaFoldDB" id="A0A9D4UVS4"/>
<dbReference type="PANTHER" id="PTHR33057">
    <property type="entry name" value="TRANSCRIPTION REPRESSOR OFP7-RELATED"/>
    <property type="match status" value="1"/>
</dbReference>
<evidence type="ECO:0000256" key="7">
    <source>
        <dbReference type="SAM" id="MobiDB-lite"/>
    </source>
</evidence>